<proteinExistence type="predicted"/>
<reference evidence="1 2" key="1">
    <citation type="submission" date="2015-09" db="EMBL/GenBank/DDBJ databases">
        <title>Draft genome sequence of Kouleothrix aurantiaca JCM 19913.</title>
        <authorList>
            <person name="Hemp J."/>
        </authorList>
    </citation>
    <scope>NUCLEOTIDE SEQUENCE [LARGE SCALE GENOMIC DNA]</scope>
    <source>
        <strain evidence="1 2">COM-B</strain>
    </source>
</reference>
<evidence type="ECO:0000313" key="2">
    <source>
        <dbReference type="Proteomes" id="UP000050509"/>
    </source>
</evidence>
<accession>A0A0P9CXU2</accession>
<evidence type="ECO:0008006" key="3">
    <source>
        <dbReference type="Google" id="ProtNLM"/>
    </source>
</evidence>
<dbReference type="Proteomes" id="UP000050509">
    <property type="component" value="Unassembled WGS sequence"/>
</dbReference>
<gene>
    <name evidence="1" type="ORF">SE17_41300</name>
</gene>
<organism evidence="1 2">
    <name type="scientific">Kouleothrix aurantiaca</name>
    <dbReference type="NCBI Taxonomy" id="186479"/>
    <lineage>
        <taxon>Bacteria</taxon>
        <taxon>Bacillati</taxon>
        <taxon>Chloroflexota</taxon>
        <taxon>Chloroflexia</taxon>
        <taxon>Chloroflexales</taxon>
        <taxon>Roseiflexineae</taxon>
        <taxon>Roseiflexaceae</taxon>
        <taxon>Kouleothrix</taxon>
    </lineage>
</organism>
<comment type="caution">
    <text evidence="1">The sequence shown here is derived from an EMBL/GenBank/DDBJ whole genome shotgun (WGS) entry which is preliminary data.</text>
</comment>
<dbReference type="EMBL" id="LJCR01003189">
    <property type="protein sequence ID" value="KPV47835.1"/>
    <property type="molecule type" value="Genomic_DNA"/>
</dbReference>
<evidence type="ECO:0000313" key="1">
    <source>
        <dbReference type="EMBL" id="KPV47835.1"/>
    </source>
</evidence>
<dbReference type="AlphaFoldDB" id="A0A0P9CXU2"/>
<name>A0A0P9CXU2_9CHLR</name>
<dbReference type="Gene3D" id="3.30.200.20">
    <property type="entry name" value="Phosphorylase Kinase, domain 1"/>
    <property type="match status" value="1"/>
</dbReference>
<keyword evidence="2" id="KW-1185">Reference proteome</keyword>
<dbReference type="InterPro" id="IPR011009">
    <property type="entry name" value="Kinase-like_dom_sf"/>
</dbReference>
<dbReference type="SUPFAM" id="SSF56112">
    <property type="entry name" value="Protein kinase-like (PK-like)"/>
    <property type="match status" value="1"/>
</dbReference>
<feature type="non-terminal residue" evidence="1">
    <location>
        <position position="82"/>
    </location>
</feature>
<sequence>MLAPNTYVHDRYLVVRAIDGSVYEALDMTNRAQVALKLLAGGAREGAWPQIERAAQALKALRHPHLPAILDYFREGDDAVVV</sequence>
<protein>
    <recommendedName>
        <fullName evidence="3">Protein kinase domain-containing protein</fullName>
    </recommendedName>
</protein>